<evidence type="ECO:0000313" key="4">
    <source>
        <dbReference type="Proteomes" id="UP000239874"/>
    </source>
</evidence>
<comment type="caution">
    <text evidence="3">The sequence shown here is derived from an EMBL/GenBank/DDBJ whole genome shotgun (WGS) entry which is preliminary data.</text>
</comment>
<dbReference type="PANTHER" id="PTHR40758:SF1">
    <property type="entry name" value="CONSERVED PROTEIN"/>
    <property type="match status" value="1"/>
</dbReference>
<dbReference type="InterPro" id="IPR010872">
    <property type="entry name" value="MDMPI_C-term_domain"/>
</dbReference>
<dbReference type="GO" id="GO:0046872">
    <property type="term" value="F:metal ion binding"/>
    <property type="evidence" value="ECO:0007669"/>
    <property type="project" value="InterPro"/>
</dbReference>
<dbReference type="Pfam" id="PF07398">
    <property type="entry name" value="MDMPI_C"/>
    <property type="match status" value="1"/>
</dbReference>
<gene>
    <name evidence="3" type="ORF">C5E45_09920</name>
</gene>
<feature type="domain" description="Mycothiol-dependent maleylpyruvate isomerase metal-binding" evidence="2">
    <location>
        <begin position="10"/>
        <end position="122"/>
    </location>
</feature>
<dbReference type="PANTHER" id="PTHR40758">
    <property type="entry name" value="CONSERVED PROTEIN"/>
    <property type="match status" value="1"/>
</dbReference>
<dbReference type="AlphaFoldDB" id="A0A2S6ATL0"/>
<dbReference type="GO" id="GO:0005886">
    <property type="term" value="C:plasma membrane"/>
    <property type="evidence" value="ECO:0007669"/>
    <property type="project" value="TreeGrafter"/>
</dbReference>
<evidence type="ECO:0000313" key="3">
    <source>
        <dbReference type="EMBL" id="PPJ38544.1"/>
    </source>
</evidence>
<dbReference type="InterPro" id="IPR024344">
    <property type="entry name" value="MDMPI_metal-binding"/>
</dbReference>
<organism evidence="3 4">
    <name type="scientific">Nocardia nova</name>
    <dbReference type="NCBI Taxonomy" id="37330"/>
    <lineage>
        <taxon>Bacteria</taxon>
        <taxon>Bacillati</taxon>
        <taxon>Actinomycetota</taxon>
        <taxon>Actinomycetes</taxon>
        <taxon>Mycobacteriales</taxon>
        <taxon>Nocardiaceae</taxon>
        <taxon>Nocardia</taxon>
    </lineage>
</organism>
<dbReference type="Proteomes" id="UP000239874">
    <property type="component" value="Unassembled WGS sequence"/>
</dbReference>
<keyword evidence="3" id="KW-0413">Isomerase</keyword>
<dbReference type="Pfam" id="PF11716">
    <property type="entry name" value="MDMPI_N"/>
    <property type="match status" value="1"/>
</dbReference>
<dbReference type="RefSeq" id="WP_104377920.1">
    <property type="nucleotide sequence ID" value="NZ_PSZC01000005.1"/>
</dbReference>
<evidence type="ECO:0000259" key="2">
    <source>
        <dbReference type="Pfam" id="PF11716"/>
    </source>
</evidence>
<feature type="domain" description="MDMPI C-terminal" evidence="1">
    <location>
        <begin position="136"/>
        <end position="226"/>
    </location>
</feature>
<evidence type="ECO:0000259" key="1">
    <source>
        <dbReference type="Pfam" id="PF07398"/>
    </source>
</evidence>
<dbReference type="OrthoDB" id="3671213at2"/>
<proteinExistence type="predicted"/>
<reference evidence="3 4" key="1">
    <citation type="submission" date="2018-02" db="EMBL/GenBank/DDBJ databases">
        <title>8 Nocardia nova and 1 Nocardia cyriacigeorgica strain used for evolution to TMP-SMX.</title>
        <authorList>
            <person name="Mehta H."/>
            <person name="Weng J."/>
            <person name="Shamoo Y."/>
        </authorList>
    </citation>
    <scope>NUCLEOTIDE SEQUENCE [LARGE SCALE GENOMIC DNA]</scope>
    <source>
        <strain evidence="3 4">MDA3139</strain>
    </source>
</reference>
<dbReference type="InterPro" id="IPR034660">
    <property type="entry name" value="DinB/YfiT-like"/>
</dbReference>
<name>A0A2S6ATL0_9NOCA</name>
<dbReference type="SUPFAM" id="SSF109854">
    <property type="entry name" value="DinB/YfiT-like putative metalloenzymes"/>
    <property type="match status" value="1"/>
</dbReference>
<sequence length="240" mass="26345">MDDSRWRAALVAEGDAIAAIPVEAYGAPVAACPGWDVARLISHVGQVHRWAVGFLRGEDAPVPRPGPDNLSDWYRESRDLLLRQLDGMDLDAEVDTFIGRRPVRFWLRRQAHEAAMHRWDAQDAVRPGAAAPFDAEFAADGIDEWLHVFVPRFLARVEVPDDLADAALHVRCTDVEVAPWTLRLTRPQPTIESCAASAGTTLSGTAADLLLTVWHRAPATTPAATDAELGRRVLDLVHVT</sequence>
<keyword evidence="3" id="KW-0670">Pyruvate</keyword>
<dbReference type="EMBL" id="PSZC01000005">
    <property type="protein sequence ID" value="PPJ38544.1"/>
    <property type="molecule type" value="Genomic_DNA"/>
</dbReference>
<dbReference type="GO" id="GO:0016853">
    <property type="term" value="F:isomerase activity"/>
    <property type="evidence" value="ECO:0007669"/>
    <property type="project" value="UniProtKB-KW"/>
</dbReference>
<dbReference type="InterPro" id="IPR017517">
    <property type="entry name" value="Maleyloyr_isom"/>
</dbReference>
<protein>
    <submittedName>
        <fullName evidence="3">Maleylpyruvate isomerase family mycothiol-dependent enzyme</fullName>
    </submittedName>
</protein>
<dbReference type="NCBIfam" id="TIGR03083">
    <property type="entry name" value="maleylpyruvate isomerase family mycothiol-dependent enzyme"/>
    <property type="match status" value="1"/>
</dbReference>
<accession>A0A2S6ATL0</accession>